<feature type="coiled-coil region" evidence="9">
    <location>
        <begin position="1661"/>
        <end position="1709"/>
    </location>
</feature>
<evidence type="ECO:0000256" key="5">
    <source>
        <dbReference type="ARBA" id="ARBA00023054"/>
    </source>
</evidence>
<feature type="region of interest" description="Disordered" evidence="10">
    <location>
        <begin position="918"/>
        <end position="949"/>
    </location>
</feature>
<protein>
    <submittedName>
        <fullName evidence="14">Kinesin-like protein KIF1A</fullName>
    </submittedName>
</protein>
<dbReference type="SUPFAM" id="SSF52540">
    <property type="entry name" value="P-loop containing nucleoside triphosphate hydrolases"/>
    <property type="match status" value="1"/>
</dbReference>
<evidence type="ECO:0000256" key="6">
    <source>
        <dbReference type="ARBA" id="ARBA00023136"/>
    </source>
</evidence>
<accession>A0A1Q9DEH0</accession>
<keyword evidence="6 11" id="KW-0472">Membrane</keyword>
<evidence type="ECO:0000256" key="9">
    <source>
        <dbReference type="SAM" id="Coils"/>
    </source>
</evidence>
<feature type="compositionally biased region" description="Basic and acidic residues" evidence="10">
    <location>
        <begin position="243"/>
        <end position="268"/>
    </location>
</feature>
<dbReference type="Pfam" id="PF04142">
    <property type="entry name" value="Nuc_sug_transp"/>
    <property type="match status" value="1"/>
</dbReference>
<evidence type="ECO:0000256" key="7">
    <source>
        <dbReference type="ARBA" id="ARBA00023175"/>
    </source>
</evidence>
<evidence type="ECO:0000313" key="14">
    <source>
        <dbReference type="EMBL" id="OLP93547.1"/>
    </source>
</evidence>
<evidence type="ECO:0000259" key="12">
    <source>
        <dbReference type="PROSITE" id="PS50067"/>
    </source>
</evidence>
<dbReference type="PROSITE" id="PS50067">
    <property type="entry name" value="KINESIN_MOTOR_2"/>
    <property type="match status" value="1"/>
</dbReference>
<dbReference type="CDD" id="cd00106">
    <property type="entry name" value="KISc"/>
    <property type="match status" value="1"/>
</dbReference>
<proteinExistence type="inferred from homology"/>
<keyword evidence="7 8" id="KW-0505">Motor protein</keyword>
<dbReference type="Pfam" id="PF00225">
    <property type="entry name" value="Kinesin"/>
    <property type="match status" value="1"/>
</dbReference>
<feature type="compositionally biased region" description="Basic and acidic residues" evidence="10">
    <location>
        <begin position="396"/>
        <end position="418"/>
    </location>
</feature>
<evidence type="ECO:0000256" key="4">
    <source>
        <dbReference type="ARBA" id="ARBA00022989"/>
    </source>
</evidence>
<dbReference type="GO" id="GO:0005874">
    <property type="term" value="C:microtubule"/>
    <property type="evidence" value="ECO:0007669"/>
    <property type="project" value="UniProtKB-KW"/>
</dbReference>
<feature type="compositionally biased region" description="Basic and acidic residues" evidence="10">
    <location>
        <begin position="279"/>
        <end position="298"/>
    </location>
</feature>
<feature type="region of interest" description="Disordered" evidence="10">
    <location>
        <begin position="1113"/>
        <end position="1138"/>
    </location>
</feature>
<feature type="transmembrane region" description="Helical" evidence="11">
    <location>
        <begin position="2362"/>
        <end position="2382"/>
    </location>
</feature>
<comment type="similarity">
    <text evidence="8">Belongs to the TRAFAC class myosin-kinesin ATPase superfamily. Kinesin family.</text>
</comment>
<keyword evidence="4 11" id="KW-1133">Transmembrane helix</keyword>
<feature type="compositionally biased region" description="Basic and acidic residues" evidence="10">
    <location>
        <begin position="449"/>
        <end position="518"/>
    </location>
</feature>
<dbReference type="GO" id="GO:0015165">
    <property type="term" value="F:pyrimidine nucleotide-sugar transmembrane transporter activity"/>
    <property type="evidence" value="ECO:0007669"/>
    <property type="project" value="InterPro"/>
</dbReference>
<feature type="compositionally biased region" description="Basic and acidic residues" evidence="10">
    <location>
        <begin position="179"/>
        <end position="208"/>
    </location>
</feature>
<dbReference type="GO" id="GO:0000139">
    <property type="term" value="C:Golgi membrane"/>
    <property type="evidence" value="ECO:0007669"/>
    <property type="project" value="InterPro"/>
</dbReference>
<gene>
    <name evidence="14" type="primary">KIF1A</name>
    <name evidence="14" type="ORF">AK812_SmicGene24534</name>
</gene>
<evidence type="ECO:0000256" key="11">
    <source>
        <dbReference type="SAM" id="Phobius"/>
    </source>
</evidence>
<feature type="transmembrane region" description="Helical" evidence="11">
    <location>
        <begin position="2239"/>
        <end position="2262"/>
    </location>
</feature>
<evidence type="ECO:0000256" key="2">
    <source>
        <dbReference type="ARBA" id="ARBA00022692"/>
    </source>
</evidence>
<keyword evidence="8" id="KW-0067">ATP-binding</keyword>
<comment type="caution">
    <text evidence="14">The sequence shown here is derived from an EMBL/GenBank/DDBJ whole genome shotgun (WGS) entry which is preliminary data.</text>
</comment>
<evidence type="ECO:0000256" key="10">
    <source>
        <dbReference type="SAM" id="MobiDB-lite"/>
    </source>
</evidence>
<feature type="compositionally biased region" description="Basic and acidic residues" evidence="10">
    <location>
        <begin position="306"/>
        <end position="328"/>
    </location>
</feature>
<dbReference type="GO" id="GO:0003777">
    <property type="term" value="F:microtubule motor activity"/>
    <property type="evidence" value="ECO:0007669"/>
    <property type="project" value="InterPro"/>
</dbReference>
<dbReference type="GO" id="GO:0005524">
    <property type="term" value="F:ATP binding"/>
    <property type="evidence" value="ECO:0007669"/>
    <property type="project" value="UniProtKB-UniRule"/>
</dbReference>
<name>A0A1Q9DEH0_SYMMI</name>
<feature type="domain" description="Kinesin motor" evidence="12">
    <location>
        <begin position="951"/>
        <end position="1311"/>
    </location>
</feature>
<dbReference type="InterPro" id="IPR036961">
    <property type="entry name" value="Kinesin_motor_dom_sf"/>
</dbReference>
<dbReference type="InterPro" id="IPR005123">
    <property type="entry name" value="Oxoglu/Fe-dep_dioxygenase_dom"/>
</dbReference>
<dbReference type="SUPFAM" id="SSF51197">
    <property type="entry name" value="Clavaminate synthase-like"/>
    <property type="match status" value="1"/>
</dbReference>
<dbReference type="InterPro" id="IPR027450">
    <property type="entry name" value="AlkB-like"/>
</dbReference>
<organism evidence="14 15">
    <name type="scientific">Symbiodinium microadriaticum</name>
    <name type="common">Dinoflagellate</name>
    <name type="synonym">Zooxanthella microadriatica</name>
    <dbReference type="NCBI Taxonomy" id="2951"/>
    <lineage>
        <taxon>Eukaryota</taxon>
        <taxon>Sar</taxon>
        <taxon>Alveolata</taxon>
        <taxon>Dinophyceae</taxon>
        <taxon>Suessiales</taxon>
        <taxon>Symbiodiniaceae</taxon>
        <taxon>Symbiodinium</taxon>
    </lineage>
</organism>
<keyword evidence="5 9" id="KW-0175">Coiled coil</keyword>
<feature type="domain" description="Fe2OG dioxygenase" evidence="13">
    <location>
        <begin position="1471"/>
        <end position="1578"/>
    </location>
</feature>
<dbReference type="InterPro" id="IPR027640">
    <property type="entry name" value="Kinesin-like_fam"/>
</dbReference>
<dbReference type="Proteomes" id="UP000186817">
    <property type="component" value="Unassembled WGS sequence"/>
</dbReference>
<feature type="transmembrane region" description="Helical" evidence="11">
    <location>
        <begin position="2336"/>
        <end position="2356"/>
    </location>
</feature>
<dbReference type="OrthoDB" id="439548at2759"/>
<dbReference type="Pfam" id="PF13532">
    <property type="entry name" value="2OG-FeII_Oxy_2"/>
    <property type="match status" value="1"/>
</dbReference>
<keyword evidence="3" id="KW-0493">Microtubule</keyword>
<feature type="transmembrane region" description="Helical" evidence="11">
    <location>
        <begin position="2308"/>
        <end position="2329"/>
    </location>
</feature>
<comment type="subcellular location">
    <subcellularLocation>
        <location evidence="1">Membrane</location>
        <topology evidence="1">Multi-pass membrane protein</topology>
    </subcellularLocation>
</comment>
<dbReference type="InterPro" id="IPR027417">
    <property type="entry name" value="P-loop_NTPase"/>
</dbReference>
<feature type="binding site" evidence="8">
    <location>
        <begin position="1046"/>
        <end position="1053"/>
    </location>
    <ligand>
        <name>ATP</name>
        <dbReference type="ChEBI" id="CHEBI:30616"/>
    </ligand>
</feature>
<feature type="transmembrane region" description="Helical" evidence="11">
    <location>
        <begin position="2274"/>
        <end position="2296"/>
    </location>
</feature>
<dbReference type="Gene3D" id="2.60.120.590">
    <property type="entry name" value="Alpha-ketoglutarate-dependent dioxygenase AlkB-like"/>
    <property type="match status" value="1"/>
</dbReference>
<dbReference type="InterPro" id="IPR037151">
    <property type="entry name" value="AlkB-like_sf"/>
</dbReference>
<evidence type="ECO:0000256" key="1">
    <source>
        <dbReference type="ARBA" id="ARBA00004141"/>
    </source>
</evidence>
<evidence type="ECO:0000259" key="13">
    <source>
        <dbReference type="PROSITE" id="PS51471"/>
    </source>
</evidence>
<dbReference type="EMBL" id="LSRX01000576">
    <property type="protein sequence ID" value="OLP93547.1"/>
    <property type="molecule type" value="Genomic_DNA"/>
</dbReference>
<dbReference type="InterPro" id="IPR001752">
    <property type="entry name" value="Kinesin_motor_dom"/>
</dbReference>
<keyword evidence="2 11" id="KW-0812">Transmembrane</keyword>
<keyword evidence="15" id="KW-1185">Reference proteome</keyword>
<keyword evidence="8" id="KW-0547">Nucleotide-binding</keyword>
<feature type="compositionally biased region" description="Basic and acidic residues" evidence="10">
    <location>
        <begin position="339"/>
        <end position="357"/>
    </location>
</feature>
<feature type="compositionally biased region" description="Basic and acidic residues" evidence="10">
    <location>
        <begin position="426"/>
        <end position="438"/>
    </location>
</feature>
<reference evidence="14 15" key="1">
    <citation type="submission" date="2016-02" db="EMBL/GenBank/DDBJ databases">
        <title>Genome analysis of coral dinoflagellate symbionts highlights evolutionary adaptations to a symbiotic lifestyle.</title>
        <authorList>
            <person name="Aranda M."/>
            <person name="Li Y."/>
            <person name="Liew Y.J."/>
            <person name="Baumgarten S."/>
            <person name="Simakov O."/>
            <person name="Wilson M."/>
            <person name="Piel J."/>
            <person name="Ashoor H."/>
            <person name="Bougouffa S."/>
            <person name="Bajic V.B."/>
            <person name="Ryu T."/>
            <person name="Ravasi T."/>
            <person name="Bayer T."/>
            <person name="Micklem G."/>
            <person name="Kim H."/>
            <person name="Bhak J."/>
            <person name="Lajeunesse T.C."/>
            <person name="Voolstra C.R."/>
        </authorList>
    </citation>
    <scope>NUCLEOTIDE SEQUENCE [LARGE SCALE GENOMIC DNA]</scope>
    <source>
        <strain evidence="14 15">CCMP2467</strain>
    </source>
</reference>
<dbReference type="Gene3D" id="3.40.850.10">
    <property type="entry name" value="Kinesin motor domain"/>
    <property type="match status" value="1"/>
</dbReference>
<feature type="transmembrane region" description="Helical" evidence="11">
    <location>
        <begin position="2081"/>
        <end position="2103"/>
    </location>
</feature>
<feature type="region of interest" description="Disordered" evidence="10">
    <location>
        <begin position="179"/>
        <end position="211"/>
    </location>
</feature>
<dbReference type="PROSITE" id="PS51471">
    <property type="entry name" value="FE2OG_OXY"/>
    <property type="match status" value="1"/>
</dbReference>
<feature type="compositionally biased region" description="Basic and acidic residues" evidence="10">
    <location>
        <begin position="369"/>
        <end position="387"/>
    </location>
</feature>
<dbReference type="GO" id="GO:0008017">
    <property type="term" value="F:microtubule binding"/>
    <property type="evidence" value="ECO:0007669"/>
    <property type="project" value="InterPro"/>
</dbReference>
<evidence type="ECO:0000313" key="15">
    <source>
        <dbReference type="Proteomes" id="UP000186817"/>
    </source>
</evidence>
<feature type="region of interest" description="Disordered" evidence="10">
    <location>
        <begin position="243"/>
        <end position="546"/>
    </location>
</feature>
<dbReference type="PANTHER" id="PTHR47968:SF36">
    <property type="entry name" value="KINESIN HEAVY CHAIN ISOFORM X1"/>
    <property type="match status" value="1"/>
</dbReference>
<dbReference type="InterPro" id="IPR007271">
    <property type="entry name" value="Nuc_sug_transpt"/>
</dbReference>
<dbReference type="SMART" id="SM00129">
    <property type="entry name" value="KISc"/>
    <property type="match status" value="1"/>
</dbReference>
<feature type="transmembrane region" description="Helical" evidence="11">
    <location>
        <begin position="2214"/>
        <end position="2233"/>
    </location>
</feature>
<evidence type="ECO:0000256" key="3">
    <source>
        <dbReference type="ARBA" id="ARBA00022701"/>
    </source>
</evidence>
<dbReference type="GO" id="GO:0007018">
    <property type="term" value="P:microtubule-based movement"/>
    <property type="evidence" value="ECO:0007669"/>
    <property type="project" value="InterPro"/>
</dbReference>
<feature type="region of interest" description="Disordered" evidence="10">
    <location>
        <begin position="134"/>
        <end position="156"/>
    </location>
</feature>
<evidence type="ECO:0000256" key="8">
    <source>
        <dbReference type="PROSITE-ProRule" id="PRU00283"/>
    </source>
</evidence>
<sequence>MTRSVDVLEQNEQHGPGMDGVSGLDALLLHGAAVGAPTRRLQSLSFLFTELQELQPARVLRAPSRGVKASFEFVDGLGVGEESPLPALNSDPPESLQRIATLAAKWLTRLGANSPDLSRWAADGVDDGVRDATREDATSTSLLQTGQGRAGPSGHSITAVATHFGLEGRHAADAGDAHYDPAAHMRNDGEHEDHSAHRSEEDGRHDPGAHMGYAAEHHEHSTHSGEEGESYDPAAHMRYEDEHKDRADPEGEHDRQADVDDHSNHHDPAANMGYDEADHENHAEHTGEEGKHHDHHDPAANMGYGEGEHADHTEHTGEEGEHHDHHDPAANMGYDEGDHEDHTEHAGEEGEHHDHYDPAANMGYDEGDHEDHTEHTGEEGEHHDHYDPAANMGYDEGEHGDHTEHTGEEGEHHGHHDPAANMGYDEGEHGDNAEHAGEEGENYDPAAHLGKEGEHEGAGKEGETGEHQEGKEGEEGEHHEGKEGQHGENNEGKEGEHEGKESEKTEMQKKDEALKDAIVDPDSGNIIDGKSGEEIDPTTGQIVDDGSYIDDKTGLAINPAKGKMYDPVSGSDFLRFKTWQEGRALAVSPRVTHDFFALVLVLTFAKTSSRGLGSGGGCLELMTGRSDLRLLRKLAAALSFCRAACRPLQLRPRGGKSEGSMGQSLVWVARECWDRSSQGRRCEACDRAACLQTSSEDRVQWLMRMCEQHMRDISSRDEDLQSCRDDIAELLDHCRRLVKMAENTREQAMVIELQAKVRELQLDSRELRLLVQAQRSREHPRPARPGTQSTEPVHVLQAHSEAISQALLLRSSRIPEALEAPVGIALERARASVSDMHQQQIVFGVAPRSMTEIGVLRENMDECSPAVAHRVTIWEKLETMQDGRLVVWYFKPLPSPAFLEGCAGLPWPIAMSSFFPQGAQSRADSSPRRRSVSPTKSGRHSEKSPRASNEFVQTAVRLRPFLPNELSKLGTAPVSCVEMKPNGHVVLSDPEKPQQPGREFECTFAFDSSRPKSDNYSDQRTIYNSVGAEMVMHGTTGFNCCLIAYGQTGTGKTHTVHGDWQSHEHRGLLPRISEGLFQRLDQCRAEGASWRVRISYIEVYNDRLRDLLEHAGPSLSRTENDSPSPRRISKPGTAAGPRLEIRNHPAVGVYVENLQELPVEHLRDVARLVSKGEKAKKMERTTMNDRSSRSHTIFMFKVEVRNASNGDHMSTVQVVDLAGRENEQTSECKGDRFRELRHINRSLFDLASCIHALCDGNRDHVPFRNSKLTMLLSDSLASNSRTTLLATLTPSSAGFDENILTCRFLESTVVPLNGEPMAACDGADGDASRQVERLLGGPDPVILKLDERSFMYYIPTITGDKDPGAWYDELTAVLQNSTLTMPTPPKDTSAENERAQFYAAGTFDHAVPDAGLQAIDFRYNPRWCLAGRPLENLQCILNLKRMVEEEVGKVLAMEHESLGETKNSPDLSQPFFNSILVNFYKDGRAQIKWHADDENCYGPSDNILIGSLSFGAARVFEVRRKPRRGDTDRSAQQLQRILLQPGSLLVMGGAMQANWQHSLPPDPSCLGGRVNLTFRRIVGGRRRGEGRISTQPVVNHFGAAEVQKHLQDEIANLQSTLVEEAVIASRQTLLKQFSEVWSDHHLQALQGAQGDSRLTVVHGACRQVSSSLQGAEESLSQLEERNHEAAKALQKVERKLANVEKAIRSVQSRNAGYKGYVSGSPDSTATTAGEDRVPGEALRMSLGLALSKRSPRQPKVSLISEWRSEAAITSCQALSGKERSAASSLNMPMRAVRPAGEQLSGKRTMYPIQASYVTCMGAGAQVLSYTTDCSLWASKALCISGLRRPSAGPPEVAGSDVNLIDPCTATVSWVLYGSALRVTRSGNSALWKLRLASAVPVVLCLLAPKVTLTVSQLWRSAQMVVLSPEEQTELSGSGQSGRGLLPYQHRMRFTVQLMHLRCLAQPFQASRAVLCLQPEDGAAWRGALGESVKPGVCSMVLVQSGSNLIKADGYPAVPRYAIPESGAGTVLDVADASQKCQETTAQTRASRTGTWNESLTLSYRRSWIAGKQAFITQTLAVSGDVSVFVTVGMVTWVLCVLLSVQFATQPYLTRKFTSDGLIISSYVAAAELLKLVASLCFLVVAGKWHRAFTGWTWRIGLRESIWPAMAYALQNVAGTAANKSLDAVTCNVLNQTKLLWTAAFVVLRKQRQFTFREWVALTMILLASVLTACDGDGLRAEPYWVRCQGVACACLAAMCSAFGAVLTEEALVKGRDPFLLSAELALGGLGTLFVTFPFTMLEQGTAERFCGWTWATLLPLFTHAGGGILVGIVTKHLGSVNKAILMVVSLLLTGTLKVLIDHRWPSAPSMLSIGLVAAGLALYCDLGNRIVVFCQREKPMFDVLQPLHLHCSWYRTLLGHPRRPQPLKVESFHWVQEYSA</sequence>
<feature type="compositionally biased region" description="Polar residues" evidence="10">
    <location>
        <begin position="138"/>
        <end position="147"/>
    </location>
</feature>
<dbReference type="PRINTS" id="PR00380">
    <property type="entry name" value="KINESINHEAVY"/>
</dbReference>
<dbReference type="PANTHER" id="PTHR47968">
    <property type="entry name" value="CENTROMERE PROTEIN E"/>
    <property type="match status" value="1"/>
</dbReference>